<dbReference type="PRINTS" id="PR00081">
    <property type="entry name" value="GDHRDH"/>
</dbReference>
<protein>
    <submittedName>
        <fullName evidence="2">SDR family oxidoreductase</fullName>
    </submittedName>
</protein>
<proteinExistence type="inferred from homology"/>
<dbReference type="Proteomes" id="UP000324507">
    <property type="component" value="Chromosome"/>
</dbReference>
<evidence type="ECO:0000313" key="3">
    <source>
        <dbReference type="Proteomes" id="UP000324507"/>
    </source>
</evidence>
<reference evidence="2 3" key="1">
    <citation type="submission" date="2019-09" db="EMBL/GenBank/DDBJ databases">
        <title>FDA dAtabase for Regulatory Grade micrObial Sequences (FDA-ARGOS): Supporting development and validation of Infectious Disease Dx tests.</title>
        <authorList>
            <person name="Sciortino C."/>
            <person name="Tallon L."/>
            <person name="Sadzewicz L."/>
            <person name="Vavikolanu K."/>
            <person name="Mehta A."/>
            <person name="Aluvathingal J."/>
            <person name="Nadendla S."/>
            <person name="Nandy P."/>
            <person name="Geyer C."/>
            <person name="Yan Y."/>
            <person name="Sichtig H."/>
        </authorList>
    </citation>
    <scope>NUCLEOTIDE SEQUENCE [LARGE SCALE GENOMIC DNA]</scope>
    <source>
        <strain evidence="2 3">FDAARGOS_643</strain>
    </source>
</reference>
<dbReference type="RefSeq" id="WP_150351235.1">
    <property type="nucleotide sequence ID" value="NZ_CP038095.1"/>
</dbReference>
<dbReference type="Gene3D" id="3.40.50.720">
    <property type="entry name" value="NAD(P)-binding Rossmann-like Domain"/>
    <property type="match status" value="1"/>
</dbReference>
<gene>
    <name evidence="2" type="ORF">FOB51_16560</name>
</gene>
<dbReference type="PRINTS" id="PR00080">
    <property type="entry name" value="SDRFAMILY"/>
</dbReference>
<dbReference type="EMBL" id="CP044081">
    <property type="protein sequence ID" value="QEU09484.1"/>
    <property type="molecule type" value="Genomic_DNA"/>
</dbReference>
<dbReference type="FunFam" id="3.40.50.720:FF:000084">
    <property type="entry name" value="Short-chain dehydrogenase reductase"/>
    <property type="match status" value="1"/>
</dbReference>
<dbReference type="GO" id="GO:0016616">
    <property type="term" value="F:oxidoreductase activity, acting on the CH-OH group of donors, NAD or NADP as acceptor"/>
    <property type="evidence" value="ECO:0007669"/>
    <property type="project" value="TreeGrafter"/>
</dbReference>
<dbReference type="AlphaFoldDB" id="A0A5P2QTS2"/>
<organism evidence="2 3">
    <name type="scientific">Paracoccus yeei</name>
    <dbReference type="NCBI Taxonomy" id="147645"/>
    <lineage>
        <taxon>Bacteria</taxon>
        <taxon>Pseudomonadati</taxon>
        <taxon>Pseudomonadota</taxon>
        <taxon>Alphaproteobacteria</taxon>
        <taxon>Rhodobacterales</taxon>
        <taxon>Paracoccaceae</taxon>
        <taxon>Paracoccus</taxon>
    </lineage>
</organism>
<dbReference type="PROSITE" id="PS00061">
    <property type="entry name" value="ADH_SHORT"/>
    <property type="match status" value="1"/>
</dbReference>
<sequence>MPFTPPPPYPASHGLASGKSVLVTASAGTGLGFATAKRFAEEGATVMLSDMHEKRLADYADRLEAEIGRKVHRKLADVTNEDDVRALIAAAEDDMGRLDVLVNNAGLGGTVDLLEMEDALWNKIIEVNLTGTMRMVRAALPGMIARGSGNIINLSSVVAWRPSPGQSAYATSKAGILAFTRATAMEVARHGIRINAVVPSIAMHPNLAKVTTPEFLEQLINTHEAFGRAAEPWEIGNVAVFLASDYSSYMTGEAVSVSCRHA</sequence>
<comment type="similarity">
    <text evidence="1">Belongs to the short-chain dehydrogenases/reductases (SDR) family.</text>
</comment>
<dbReference type="NCBIfam" id="NF005880">
    <property type="entry name" value="PRK07831.1"/>
    <property type="match status" value="1"/>
</dbReference>
<accession>A0A5P2QTS2</accession>
<dbReference type="PANTHER" id="PTHR42760">
    <property type="entry name" value="SHORT-CHAIN DEHYDROGENASES/REDUCTASES FAMILY MEMBER"/>
    <property type="match status" value="1"/>
</dbReference>
<evidence type="ECO:0000313" key="2">
    <source>
        <dbReference type="EMBL" id="QEU09484.1"/>
    </source>
</evidence>
<dbReference type="PANTHER" id="PTHR42760:SF40">
    <property type="entry name" value="3-OXOACYL-[ACYL-CARRIER-PROTEIN] REDUCTASE, CHLOROPLASTIC"/>
    <property type="match status" value="1"/>
</dbReference>
<evidence type="ECO:0000256" key="1">
    <source>
        <dbReference type="ARBA" id="ARBA00006484"/>
    </source>
</evidence>
<dbReference type="InterPro" id="IPR002347">
    <property type="entry name" value="SDR_fam"/>
</dbReference>
<dbReference type="SUPFAM" id="SSF51735">
    <property type="entry name" value="NAD(P)-binding Rossmann-fold domains"/>
    <property type="match status" value="1"/>
</dbReference>
<name>A0A5P2QTS2_9RHOB</name>
<dbReference type="InterPro" id="IPR036291">
    <property type="entry name" value="NAD(P)-bd_dom_sf"/>
</dbReference>
<dbReference type="InterPro" id="IPR020904">
    <property type="entry name" value="Sc_DH/Rdtase_CS"/>
</dbReference>
<dbReference type="CDD" id="cd05233">
    <property type="entry name" value="SDR_c"/>
    <property type="match status" value="1"/>
</dbReference>
<dbReference type="Pfam" id="PF13561">
    <property type="entry name" value="adh_short_C2"/>
    <property type="match status" value="1"/>
</dbReference>
<dbReference type="GO" id="GO:0030497">
    <property type="term" value="P:fatty acid elongation"/>
    <property type="evidence" value="ECO:0007669"/>
    <property type="project" value="TreeGrafter"/>
</dbReference>